<dbReference type="Pfam" id="PF06580">
    <property type="entry name" value="His_kinase"/>
    <property type="match status" value="1"/>
</dbReference>
<evidence type="ECO:0000313" key="3">
    <source>
        <dbReference type="EMBL" id="WZN48898.1"/>
    </source>
</evidence>
<feature type="transmembrane region" description="Helical" evidence="1">
    <location>
        <begin position="127"/>
        <end position="149"/>
    </location>
</feature>
<keyword evidence="1" id="KW-0812">Transmembrane</keyword>
<sequence length="504" mass="57907">MNKLQKVEIWAATGIYLLALFTILFPVLSDDGRYSGLAWMYENNGVPYDHFLHAVWPGLLTYTAMYGGFILLNFRAMPQFVEHHRYWRGIAISLGVAVGAFLMLMVAESWKYGYRTDFSSVRAFHNWCAGRALIIDFVCLVAFAFYSGMKSLLLAGAENGWGRRIAGIKIPADMVILVIVWLAVTFFFILDRHPARTNLFFWSAGCYIICYYFISRRFFGPLLRKERHWKELLPNAIMVFLITYVLACVLADASTNISHMAPFYILIFVCQLLMVIPLAWWLTWATLSQKNEVLTLEKALGRSSANLDFLRSQINPHFLFNALNTLYGTALQEQAGRTSEGIQKLGDMMRFMLHENTEEKIHLSKEVGYLQNYIALQRLRTQESPDIKIEVNIQDANCEHAIAPMLLIPFVENAFKHGISLRNRSWIVVSLSCDDHHIYFDAYNSLHPKRENDPERNSLGIGLNNVRQRLQHIYPGRHELSIRETASEFFVHLTIKSEKIVPSA</sequence>
<dbReference type="InterPro" id="IPR010559">
    <property type="entry name" value="Sig_transdc_His_kin_internal"/>
</dbReference>
<keyword evidence="4" id="KW-1185">Reference proteome</keyword>
<feature type="transmembrane region" description="Helical" evidence="1">
    <location>
        <begin position="54"/>
        <end position="74"/>
    </location>
</feature>
<feature type="transmembrane region" description="Helical" evidence="1">
    <location>
        <begin position="86"/>
        <end position="107"/>
    </location>
</feature>
<feature type="transmembrane region" description="Helical" evidence="1">
    <location>
        <begin position="235"/>
        <end position="255"/>
    </location>
</feature>
<keyword evidence="3" id="KW-0418">Kinase</keyword>
<dbReference type="Proteomes" id="UP001449657">
    <property type="component" value="Chromosome"/>
</dbReference>
<dbReference type="InterPro" id="IPR050640">
    <property type="entry name" value="Bact_2-comp_sensor_kinase"/>
</dbReference>
<proteinExistence type="predicted"/>
<evidence type="ECO:0000313" key="4">
    <source>
        <dbReference type="Proteomes" id="UP001449657"/>
    </source>
</evidence>
<feature type="domain" description="Signal transduction histidine kinase internal region" evidence="2">
    <location>
        <begin position="305"/>
        <end position="383"/>
    </location>
</feature>
<gene>
    <name evidence="3" type="ORF">WJU22_12025</name>
</gene>
<dbReference type="RefSeq" id="WP_341843476.1">
    <property type="nucleotide sequence ID" value="NZ_CP149792.1"/>
</dbReference>
<dbReference type="SUPFAM" id="SSF55874">
    <property type="entry name" value="ATPase domain of HSP90 chaperone/DNA topoisomerase II/histidine kinase"/>
    <property type="match status" value="1"/>
</dbReference>
<feature type="transmembrane region" description="Helical" evidence="1">
    <location>
        <begin position="170"/>
        <end position="189"/>
    </location>
</feature>
<feature type="transmembrane region" description="Helical" evidence="1">
    <location>
        <begin position="7"/>
        <end position="28"/>
    </location>
</feature>
<keyword evidence="1" id="KW-0472">Membrane</keyword>
<reference evidence="3 4" key="1">
    <citation type="submission" date="2024-03" db="EMBL/GenBank/DDBJ databases">
        <title>Chitinophaga caseinilytica sp. nov., a casein hydrolysing bacterium isolated from forest soil.</title>
        <authorList>
            <person name="Lee D.S."/>
            <person name="Han D.M."/>
            <person name="Baek J.H."/>
            <person name="Choi D.G."/>
            <person name="Jeon J.H."/>
            <person name="Jeon C.O."/>
        </authorList>
    </citation>
    <scope>NUCLEOTIDE SEQUENCE [LARGE SCALE GENOMIC DNA]</scope>
    <source>
        <strain evidence="3 4">KACC 19118</strain>
    </source>
</reference>
<name>A0ABZ2Z9I2_9BACT</name>
<dbReference type="InterPro" id="IPR036890">
    <property type="entry name" value="HATPase_C_sf"/>
</dbReference>
<evidence type="ECO:0000259" key="2">
    <source>
        <dbReference type="Pfam" id="PF06580"/>
    </source>
</evidence>
<dbReference type="EMBL" id="CP150096">
    <property type="protein sequence ID" value="WZN48898.1"/>
    <property type="molecule type" value="Genomic_DNA"/>
</dbReference>
<feature type="transmembrane region" description="Helical" evidence="1">
    <location>
        <begin position="261"/>
        <end position="282"/>
    </location>
</feature>
<organism evidence="3 4">
    <name type="scientific">Chitinophaga caseinilytica</name>
    <dbReference type="NCBI Taxonomy" id="2267521"/>
    <lineage>
        <taxon>Bacteria</taxon>
        <taxon>Pseudomonadati</taxon>
        <taxon>Bacteroidota</taxon>
        <taxon>Chitinophagia</taxon>
        <taxon>Chitinophagales</taxon>
        <taxon>Chitinophagaceae</taxon>
        <taxon>Chitinophaga</taxon>
    </lineage>
</organism>
<dbReference type="PANTHER" id="PTHR34220:SF7">
    <property type="entry name" value="SENSOR HISTIDINE KINASE YPDA"/>
    <property type="match status" value="1"/>
</dbReference>
<keyword evidence="3" id="KW-0808">Transferase</keyword>
<evidence type="ECO:0000256" key="1">
    <source>
        <dbReference type="SAM" id="Phobius"/>
    </source>
</evidence>
<protein>
    <submittedName>
        <fullName evidence="3">Histidine kinase</fullName>
    </submittedName>
</protein>
<dbReference type="PANTHER" id="PTHR34220">
    <property type="entry name" value="SENSOR HISTIDINE KINASE YPDA"/>
    <property type="match status" value="1"/>
</dbReference>
<accession>A0ABZ2Z9I2</accession>
<keyword evidence="1" id="KW-1133">Transmembrane helix</keyword>
<dbReference type="GO" id="GO:0016301">
    <property type="term" value="F:kinase activity"/>
    <property type="evidence" value="ECO:0007669"/>
    <property type="project" value="UniProtKB-KW"/>
</dbReference>
<feature type="transmembrane region" description="Helical" evidence="1">
    <location>
        <begin position="195"/>
        <end position="214"/>
    </location>
</feature>